<accession>A0A4C1VC75</accession>
<dbReference type="Proteomes" id="UP000299102">
    <property type="component" value="Unassembled WGS sequence"/>
</dbReference>
<organism evidence="1 2">
    <name type="scientific">Eumeta variegata</name>
    <name type="common">Bagworm moth</name>
    <name type="synonym">Eumeta japonica</name>
    <dbReference type="NCBI Taxonomy" id="151549"/>
    <lineage>
        <taxon>Eukaryota</taxon>
        <taxon>Metazoa</taxon>
        <taxon>Ecdysozoa</taxon>
        <taxon>Arthropoda</taxon>
        <taxon>Hexapoda</taxon>
        <taxon>Insecta</taxon>
        <taxon>Pterygota</taxon>
        <taxon>Neoptera</taxon>
        <taxon>Endopterygota</taxon>
        <taxon>Lepidoptera</taxon>
        <taxon>Glossata</taxon>
        <taxon>Ditrysia</taxon>
        <taxon>Tineoidea</taxon>
        <taxon>Psychidae</taxon>
        <taxon>Oiketicinae</taxon>
        <taxon>Eumeta</taxon>
    </lineage>
</organism>
<keyword evidence="2" id="KW-1185">Reference proteome</keyword>
<gene>
    <name evidence="1" type="ORF">EVAR_85470_1</name>
</gene>
<protein>
    <submittedName>
        <fullName evidence="1">Uncharacterized protein</fullName>
    </submittedName>
</protein>
<sequence>MATLASYWHACVFGQRRSFGWDYSYVVGYRSGARRDHSENYQVWKVAAAETDVVYGKCVVEGRSPDIWKKGRLAAKIEKKVCKLLEMVASWERRNRLSFSLQKSKTMIAKGRLQCAPLLRIEAPPSRWSMTSDYWAYNWTARFISGCIRDIQVKERPNALVR</sequence>
<dbReference type="EMBL" id="BGZK01000316">
    <property type="protein sequence ID" value="GBP36223.1"/>
    <property type="molecule type" value="Genomic_DNA"/>
</dbReference>
<reference evidence="1 2" key="1">
    <citation type="journal article" date="2019" name="Commun. Biol.">
        <title>The bagworm genome reveals a unique fibroin gene that provides high tensile strength.</title>
        <authorList>
            <person name="Kono N."/>
            <person name="Nakamura H."/>
            <person name="Ohtoshi R."/>
            <person name="Tomita M."/>
            <person name="Numata K."/>
            <person name="Arakawa K."/>
        </authorList>
    </citation>
    <scope>NUCLEOTIDE SEQUENCE [LARGE SCALE GENOMIC DNA]</scope>
</reference>
<evidence type="ECO:0000313" key="2">
    <source>
        <dbReference type="Proteomes" id="UP000299102"/>
    </source>
</evidence>
<evidence type="ECO:0000313" key="1">
    <source>
        <dbReference type="EMBL" id="GBP36223.1"/>
    </source>
</evidence>
<name>A0A4C1VC75_EUMVA</name>
<dbReference type="AlphaFoldDB" id="A0A4C1VC75"/>
<comment type="caution">
    <text evidence="1">The sequence shown here is derived from an EMBL/GenBank/DDBJ whole genome shotgun (WGS) entry which is preliminary data.</text>
</comment>
<proteinExistence type="predicted"/>